<dbReference type="GeneID" id="37012980"/>
<dbReference type="GO" id="GO:0032259">
    <property type="term" value="P:methylation"/>
    <property type="evidence" value="ECO:0007669"/>
    <property type="project" value="UniProtKB-KW"/>
</dbReference>
<dbReference type="RefSeq" id="XP_025350630.1">
    <property type="nucleotide sequence ID" value="XM_025491246.1"/>
</dbReference>
<evidence type="ECO:0000313" key="6">
    <source>
        <dbReference type="EMBL" id="PWN23470.1"/>
    </source>
</evidence>
<dbReference type="Gene3D" id="3.30.1360.120">
    <property type="entry name" value="Probable tRNA modification gtpase trme, domain 1"/>
    <property type="match status" value="1"/>
</dbReference>
<evidence type="ECO:0000256" key="5">
    <source>
        <dbReference type="SAM" id="MobiDB-lite"/>
    </source>
</evidence>
<keyword evidence="3" id="KW-0496">Mitochondrion</keyword>
<dbReference type="AlphaFoldDB" id="A0A316UE33"/>
<sequence>MASAVASSSSIASSASAAAGRKLLPAAVAALRASPSISAGGTAAAAAAAAVGSTDRVSIRARNFRTQSQVAPRQRRCQESSLLESHGASALAGRAHVPARHPRLALQSLSSLSRHLTFSTSASSSSATPMSSRRSLLSLSGRDTYKLLQGLMTNDVRHLEEQAGLLTSRSQGQNSEDATPQKAFYCAFLNPQGRLISTAFLYPHPSTTSDVPHVIVDCHEGNKEALLGFIKRFKLRSKVKIAELETEAGQGGATVGSEESGSSWTVHKLWGDDSAVPSSDAKTHVYRDPRTPSMGYRILTSASGTAQPAAGRQSPSYEHHRLTQGVPDGPEELAENHALPLEANLDLMNGVDFRKGCYVGQELTARTHHTGVVRKRIMPVRIYAPEAASSEGAGQPDIGGDLRAPPAATNATAAGAEGKSRRSKSAGKLLAVLPNEAGSGGSGEPSHVGLASLRLGLLPKQSFAEGGWLTLQGQRGVEGGGDGSGGEWRVEPVWPEWWPEDLKAEYQGGGDAAGEE</sequence>
<gene>
    <name evidence="6" type="ORF">BCV69DRAFT_279416</name>
</gene>
<dbReference type="SUPFAM" id="SSF103025">
    <property type="entry name" value="Folate-binding domain"/>
    <property type="match status" value="1"/>
</dbReference>
<dbReference type="STRING" id="1684307.A0A316UE33"/>
<keyword evidence="2" id="KW-0809">Transit peptide</keyword>
<keyword evidence="6" id="KW-0808">Transferase</keyword>
<organism evidence="6 7">
    <name type="scientific">Pseudomicrostroma glucosiphilum</name>
    <dbReference type="NCBI Taxonomy" id="1684307"/>
    <lineage>
        <taxon>Eukaryota</taxon>
        <taxon>Fungi</taxon>
        <taxon>Dikarya</taxon>
        <taxon>Basidiomycota</taxon>
        <taxon>Ustilaginomycotina</taxon>
        <taxon>Exobasidiomycetes</taxon>
        <taxon>Microstromatales</taxon>
        <taxon>Microstromatales incertae sedis</taxon>
        <taxon>Pseudomicrostroma</taxon>
    </lineage>
</organism>
<feature type="region of interest" description="Disordered" evidence="5">
    <location>
        <begin position="388"/>
        <end position="424"/>
    </location>
</feature>
<dbReference type="NCBIfam" id="TIGR03317">
    <property type="entry name" value="ygfZ_signature"/>
    <property type="match status" value="1"/>
</dbReference>
<dbReference type="OrthoDB" id="191995at2759"/>
<dbReference type="GO" id="GO:0008168">
    <property type="term" value="F:methyltransferase activity"/>
    <property type="evidence" value="ECO:0007669"/>
    <property type="project" value="UniProtKB-KW"/>
</dbReference>
<feature type="compositionally biased region" description="Low complexity" evidence="5">
    <location>
        <begin position="404"/>
        <end position="416"/>
    </location>
</feature>
<dbReference type="GO" id="GO:0005759">
    <property type="term" value="C:mitochondrial matrix"/>
    <property type="evidence" value="ECO:0007669"/>
    <property type="project" value="TreeGrafter"/>
</dbReference>
<proteinExistence type="inferred from homology"/>
<evidence type="ECO:0000256" key="1">
    <source>
        <dbReference type="ARBA" id="ARBA00004173"/>
    </source>
</evidence>
<reference evidence="6 7" key="1">
    <citation type="journal article" date="2018" name="Mol. Biol. Evol.">
        <title>Broad Genomic Sampling Reveals a Smut Pathogenic Ancestry of the Fungal Clade Ustilaginomycotina.</title>
        <authorList>
            <person name="Kijpornyongpan T."/>
            <person name="Mondo S.J."/>
            <person name="Barry K."/>
            <person name="Sandor L."/>
            <person name="Lee J."/>
            <person name="Lipzen A."/>
            <person name="Pangilinan J."/>
            <person name="LaButti K."/>
            <person name="Hainaut M."/>
            <person name="Henrissat B."/>
            <person name="Grigoriev I.V."/>
            <person name="Spatafora J.W."/>
            <person name="Aime M.C."/>
        </authorList>
    </citation>
    <scope>NUCLEOTIDE SEQUENCE [LARGE SCALE GENOMIC DNA]</scope>
    <source>
        <strain evidence="6 7">MCA 4718</strain>
    </source>
</reference>
<comment type="subcellular location">
    <subcellularLocation>
        <location evidence="1">Mitochondrion</location>
    </subcellularLocation>
</comment>
<accession>A0A316UE33</accession>
<comment type="similarity">
    <text evidence="4">Belongs to the GcvT family. CAF17/IBA57 subfamily.</text>
</comment>
<dbReference type="Proteomes" id="UP000245942">
    <property type="component" value="Unassembled WGS sequence"/>
</dbReference>
<feature type="region of interest" description="Disordered" evidence="5">
    <location>
        <begin position="302"/>
        <end position="332"/>
    </location>
</feature>
<evidence type="ECO:0000313" key="7">
    <source>
        <dbReference type="Proteomes" id="UP000245942"/>
    </source>
</evidence>
<dbReference type="InterPro" id="IPR017703">
    <property type="entry name" value="YgfZ/GCV_T_CS"/>
</dbReference>
<evidence type="ECO:0000256" key="4">
    <source>
        <dbReference type="ARBA" id="ARBA00093447"/>
    </source>
</evidence>
<keyword evidence="7" id="KW-1185">Reference proteome</keyword>
<evidence type="ECO:0000256" key="3">
    <source>
        <dbReference type="ARBA" id="ARBA00023128"/>
    </source>
</evidence>
<dbReference type="PANTHER" id="PTHR22602">
    <property type="entry name" value="TRANSFERASE CAF17, MITOCHONDRIAL-RELATED"/>
    <property type="match status" value="1"/>
</dbReference>
<dbReference type="EMBL" id="KZ819321">
    <property type="protein sequence ID" value="PWN23470.1"/>
    <property type="molecule type" value="Genomic_DNA"/>
</dbReference>
<dbReference type="GO" id="GO:0016226">
    <property type="term" value="P:iron-sulfur cluster assembly"/>
    <property type="evidence" value="ECO:0007669"/>
    <property type="project" value="TreeGrafter"/>
</dbReference>
<dbReference type="InterPro" id="IPR045179">
    <property type="entry name" value="YgfZ/GcvT"/>
</dbReference>
<protein>
    <submittedName>
        <fullName evidence="6">Aminomethyltransferase folate-binding domain-containing protein</fullName>
    </submittedName>
</protein>
<dbReference type="InterPro" id="IPR027266">
    <property type="entry name" value="TrmE/GcvT-like"/>
</dbReference>
<dbReference type="PANTHER" id="PTHR22602:SF0">
    <property type="entry name" value="TRANSFERASE CAF17, MITOCHONDRIAL-RELATED"/>
    <property type="match status" value="1"/>
</dbReference>
<evidence type="ECO:0000256" key="2">
    <source>
        <dbReference type="ARBA" id="ARBA00022946"/>
    </source>
</evidence>
<keyword evidence="6" id="KW-0489">Methyltransferase</keyword>
<name>A0A316UE33_9BASI</name>